<evidence type="ECO:0000313" key="8">
    <source>
        <dbReference type="Proteomes" id="UP000253426"/>
    </source>
</evidence>
<comment type="caution">
    <text evidence="7">The sequence shown here is derived from an EMBL/GenBank/DDBJ whole genome shotgun (WGS) entry which is preliminary data.</text>
</comment>
<dbReference type="EMBL" id="QNRR01000002">
    <property type="protein sequence ID" value="RBP45829.1"/>
    <property type="molecule type" value="Genomic_DNA"/>
</dbReference>
<feature type="chain" id="PRO_5016883052" evidence="5">
    <location>
        <begin position="21"/>
        <end position="226"/>
    </location>
</feature>
<evidence type="ECO:0000256" key="4">
    <source>
        <dbReference type="PROSITE-ProRule" id="PRU00473"/>
    </source>
</evidence>
<organism evidence="7 8">
    <name type="scientific">Roseimicrobium gellanilyticum</name>
    <dbReference type="NCBI Taxonomy" id="748857"/>
    <lineage>
        <taxon>Bacteria</taxon>
        <taxon>Pseudomonadati</taxon>
        <taxon>Verrucomicrobiota</taxon>
        <taxon>Verrucomicrobiia</taxon>
        <taxon>Verrucomicrobiales</taxon>
        <taxon>Verrucomicrobiaceae</taxon>
        <taxon>Roseimicrobium</taxon>
    </lineage>
</organism>
<evidence type="ECO:0000256" key="1">
    <source>
        <dbReference type="ARBA" id="ARBA00004442"/>
    </source>
</evidence>
<dbReference type="SUPFAM" id="SSF103088">
    <property type="entry name" value="OmpA-like"/>
    <property type="match status" value="1"/>
</dbReference>
<name>A0A366HRF6_9BACT</name>
<dbReference type="PANTHER" id="PTHR30329:SF21">
    <property type="entry name" value="LIPOPROTEIN YIAD-RELATED"/>
    <property type="match status" value="1"/>
</dbReference>
<accession>A0A366HRF6</accession>
<keyword evidence="5" id="KW-0732">Signal</keyword>
<evidence type="ECO:0000256" key="2">
    <source>
        <dbReference type="ARBA" id="ARBA00023136"/>
    </source>
</evidence>
<dbReference type="PROSITE" id="PS51123">
    <property type="entry name" value="OMPA_2"/>
    <property type="match status" value="1"/>
</dbReference>
<feature type="signal peptide" evidence="5">
    <location>
        <begin position="1"/>
        <end position="20"/>
    </location>
</feature>
<dbReference type="OrthoDB" id="9814546at2"/>
<dbReference type="InterPro" id="IPR006664">
    <property type="entry name" value="OMP_bac"/>
</dbReference>
<feature type="domain" description="OmpA-like" evidence="6">
    <location>
        <begin position="105"/>
        <end position="226"/>
    </location>
</feature>
<dbReference type="InterPro" id="IPR036737">
    <property type="entry name" value="OmpA-like_sf"/>
</dbReference>
<dbReference type="GO" id="GO:0009279">
    <property type="term" value="C:cell outer membrane"/>
    <property type="evidence" value="ECO:0007669"/>
    <property type="project" value="UniProtKB-SubCell"/>
</dbReference>
<evidence type="ECO:0000313" key="7">
    <source>
        <dbReference type="EMBL" id="RBP45829.1"/>
    </source>
</evidence>
<sequence length="226" mass="24622">MKLSILLLPVVTLAQMTVFAQNNPPVEIVPPSPRTKVVVDDIPPAQPLNKVVVRERLSIAPKAVVTVAPSTVTTPPVATTTTTTVTTTPAPTRVYDVERQVVVVKDRELPYVTVPVLFVVETAQLLNDESRVALEATANGIMEVAKTNPNARFDIEGHTSTEGTDEFNMSLSAARAQRVLDELIKTYGVPSELLSAHGYGENYPKFPNGTESQLQLDRRVLVVRTQ</sequence>
<proteinExistence type="predicted"/>
<dbReference type="PRINTS" id="PR01021">
    <property type="entry name" value="OMPADOMAIN"/>
</dbReference>
<dbReference type="RefSeq" id="WP_113957398.1">
    <property type="nucleotide sequence ID" value="NZ_QNRR01000002.1"/>
</dbReference>
<evidence type="ECO:0000256" key="3">
    <source>
        <dbReference type="ARBA" id="ARBA00023237"/>
    </source>
</evidence>
<dbReference type="Proteomes" id="UP000253426">
    <property type="component" value="Unassembled WGS sequence"/>
</dbReference>
<keyword evidence="3" id="KW-0998">Cell outer membrane</keyword>
<dbReference type="AlphaFoldDB" id="A0A366HRF6"/>
<dbReference type="InterPro" id="IPR050330">
    <property type="entry name" value="Bact_OuterMem_StrucFunc"/>
</dbReference>
<dbReference type="Pfam" id="PF00691">
    <property type="entry name" value="OmpA"/>
    <property type="match status" value="1"/>
</dbReference>
<dbReference type="PANTHER" id="PTHR30329">
    <property type="entry name" value="STATOR ELEMENT OF FLAGELLAR MOTOR COMPLEX"/>
    <property type="match status" value="1"/>
</dbReference>
<keyword evidence="8" id="KW-1185">Reference proteome</keyword>
<keyword evidence="2 4" id="KW-0472">Membrane</keyword>
<dbReference type="InterPro" id="IPR006665">
    <property type="entry name" value="OmpA-like"/>
</dbReference>
<dbReference type="CDD" id="cd07185">
    <property type="entry name" value="OmpA_C-like"/>
    <property type="match status" value="1"/>
</dbReference>
<evidence type="ECO:0000259" key="6">
    <source>
        <dbReference type="PROSITE" id="PS51123"/>
    </source>
</evidence>
<reference evidence="7 8" key="1">
    <citation type="submission" date="2018-06" db="EMBL/GenBank/DDBJ databases">
        <title>Genomic Encyclopedia of Type Strains, Phase IV (KMG-IV): sequencing the most valuable type-strain genomes for metagenomic binning, comparative biology and taxonomic classification.</title>
        <authorList>
            <person name="Goeker M."/>
        </authorList>
    </citation>
    <scope>NUCLEOTIDE SEQUENCE [LARGE SCALE GENOMIC DNA]</scope>
    <source>
        <strain evidence="7 8">DSM 25532</strain>
    </source>
</reference>
<comment type="subcellular location">
    <subcellularLocation>
        <location evidence="1">Cell outer membrane</location>
    </subcellularLocation>
</comment>
<gene>
    <name evidence="7" type="ORF">DES53_102211</name>
</gene>
<protein>
    <submittedName>
        <fullName evidence="7">Outer membrane protein OmpA-like peptidoglycan-associated protein</fullName>
    </submittedName>
</protein>
<evidence type="ECO:0000256" key="5">
    <source>
        <dbReference type="SAM" id="SignalP"/>
    </source>
</evidence>
<dbReference type="Gene3D" id="3.30.1330.60">
    <property type="entry name" value="OmpA-like domain"/>
    <property type="match status" value="1"/>
</dbReference>